<accession>A0ABP6WHW0</accession>
<organism evidence="2 3">
    <name type="scientific">Amycolatopsis ultiminotia</name>
    <dbReference type="NCBI Taxonomy" id="543629"/>
    <lineage>
        <taxon>Bacteria</taxon>
        <taxon>Bacillati</taxon>
        <taxon>Actinomycetota</taxon>
        <taxon>Actinomycetes</taxon>
        <taxon>Pseudonocardiales</taxon>
        <taxon>Pseudonocardiaceae</taxon>
        <taxon>Amycolatopsis</taxon>
    </lineage>
</organism>
<proteinExistence type="predicted"/>
<evidence type="ECO:0008006" key="4">
    <source>
        <dbReference type="Google" id="ProtNLM"/>
    </source>
</evidence>
<dbReference type="Proteomes" id="UP001500689">
    <property type="component" value="Unassembled WGS sequence"/>
</dbReference>
<keyword evidence="1" id="KW-0812">Transmembrane</keyword>
<protein>
    <recommendedName>
        <fullName evidence="4">CcmD family protein</fullName>
    </recommendedName>
</protein>
<keyword evidence="3" id="KW-1185">Reference proteome</keyword>
<evidence type="ECO:0000313" key="3">
    <source>
        <dbReference type="Proteomes" id="UP001500689"/>
    </source>
</evidence>
<gene>
    <name evidence="2" type="ORF">GCM10022222_37540</name>
</gene>
<keyword evidence="1" id="KW-0472">Membrane</keyword>
<name>A0ABP6WHW0_9PSEU</name>
<comment type="caution">
    <text evidence="2">The sequence shown here is derived from an EMBL/GenBank/DDBJ whole genome shotgun (WGS) entry which is preliminary data.</text>
</comment>
<evidence type="ECO:0000256" key="1">
    <source>
        <dbReference type="SAM" id="Phobius"/>
    </source>
</evidence>
<sequence length="39" mass="4622">MSEWAWVTIGFVITFGALAGYTLRLRLRAEAIRRERVRR</sequence>
<feature type="transmembrane region" description="Helical" evidence="1">
    <location>
        <begin position="6"/>
        <end position="27"/>
    </location>
</feature>
<keyword evidence="1" id="KW-1133">Transmembrane helix</keyword>
<dbReference type="EMBL" id="BAAAZN010000007">
    <property type="protein sequence ID" value="GAA3550507.1"/>
    <property type="molecule type" value="Genomic_DNA"/>
</dbReference>
<evidence type="ECO:0000313" key="2">
    <source>
        <dbReference type="EMBL" id="GAA3550507.1"/>
    </source>
</evidence>
<reference evidence="3" key="1">
    <citation type="journal article" date="2019" name="Int. J. Syst. Evol. Microbiol.">
        <title>The Global Catalogue of Microorganisms (GCM) 10K type strain sequencing project: providing services to taxonomists for standard genome sequencing and annotation.</title>
        <authorList>
            <consortium name="The Broad Institute Genomics Platform"/>
            <consortium name="The Broad Institute Genome Sequencing Center for Infectious Disease"/>
            <person name="Wu L."/>
            <person name="Ma J."/>
        </authorList>
    </citation>
    <scope>NUCLEOTIDE SEQUENCE [LARGE SCALE GENOMIC DNA]</scope>
    <source>
        <strain evidence="3">JCM 16898</strain>
    </source>
</reference>